<dbReference type="KEGG" id="mbak:MSBR3_2361"/>
<dbReference type="Proteomes" id="UP000033066">
    <property type="component" value="Chromosome"/>
</dbReference>
<name>A0A0E3WWN6_METBA</name>
<sequence length="103" mass="11756">MYFYQKILQLTAIYHILYSAHYFSQAFPEIYLILRTLNHIMTRCIFCGAYCEVKCGVYCEGYPGSQGEREKEGGKEILGCTQIGTSYICENCLKDLKQALGSL</sequence>
<evidence type="ECO:0000313" key="2">
    <source>
        <dbReference type="Proteomes" id="UP000033066"/>
    </source>
</evidence>
<reference evidence="1" key="1">
    <citation type="submission" date="2014-07" db="EMBL/GenBank/DDBJ databases">
        <title>Methanogenic archaea and the global carbon cycle.</title>
        <authorList>
            <person name="Henriksen J.R."/>
            <person name="Luke J."/>
            <person name="Reinhart S."/>
            <person name="Benedict M.N."/>
            <person name="Youngblut N.D."/>
            <person name="Metcalf M.E."/>
            <person name="Whitaker R.J."/>
            <person name="Metcalf W.W."/>
        </authorList>
    </citation>
    <scope>NUCLEOTIDE SEQUENCE [LARGE SCALE GENOMIC DNA]</scope>
    <source>
        <strain evidence="1">3</strain>
    </source>
</reference>
<proteinExistence type="predicted"/>
<dbReference type="EMBL" id="CP009517">
    <property type="protein sequence ID" value="AKB82939.1"/>
    <property type="molecule type" value="Genomic_DNA"/>
</dbReference>
<gene>
    <name evidence="1" type="ORF">MSBR3_2361</name>
</gene>
<evidence type="ECO:0000313" key="1">
    <source>
        <dbReference type="EMBL" id="AKB82939.1"/>
    </source>
</evidence>
<dbReference type="HOGENOM" id="CLU_2271058_0_0_2"/>
<accession>A0A0E3WWN6</accession>
<protein>
    <submittedName>
        <fullName evidence="1">Uncharacterized protein</fullName>
    </submittedName>
</protein>
<dbReference type="AlphaFoldDB" id="A0A0E3WWN6"/>
<organism evidence="1 2">
    <name type="scientific">Methanosarcina barkeri 3</name>
    <dbReference type="NCBI Taxonomy" id="1434107"/>
    <lineage>
        <taxon>Archaea</taxon>
        <taxon>Methanobacteriati</taxon>
        <taxon>Methanobacteriota</taxon>
        <taxon>Stenosarchaea group</taxon>
        <taxon>Methanomicrobia</taxon>
        <taxon>Methanosarcinales</taxon>
        <taxon>Methanosarcinaceae</taxon>
        <taxon>Methanosarcina</taxon>
    </lineage>
</organism>
<dbReference type="PATRIC" id="fig|1434107.4.peg.2981"/>
<keyword evidence="2" id="KW-1185">Reference proteome</keyword>